<protein>
    <submittedName>
        <fullName evidence="1">Uncharacterized protein</fullName>
    </submittedName>
</protein>
<accession>A0AAV7E6R9</accession>
<gene>
    <name evidence="1" type="ORF">H6P81_015214</name>
</gene>
<evidence type="ECO:0000313" key="2">
    <source>
        <dbReference type="Proteomes" id="UP000825729"/>
    </source>
</evidence>
<reference evidence="1 2" key="1">
    <citation type="submission" date="2021-07" db="EMBL/GenBank/DDBJ databases">
        <title>The Aristolochia fimbriata genome: insights into angiosperm evolution, floral development and chemical biosynthesis.</title>
        <authorList>
            <person name="Jiao Y."/>
        </authorList>
    </citation>
    <scope>NUCLEOTIDE SEQUENCE [LARGE SCALE GENOMIC DNA]</scope>
    <source>
        <strain evidence="1">IBCAS-2021</strain>
        <tissue evidence="1">Leaf</tissue>
    </source>
</reference>
<name>A0AAV7E6R9_ARIFI</name>
<dbReference type="EMBL" id="JAINDJ010000006">
    <property type="protein sequence ID" value="KAG9443874.1"/>
    <property type="molecule type" value="Genomic_DNA"/>
</dbReference>
<sequence>MTWAQHRLIGWWSEYWSTDQLPETWSPPKLHGVSGSCYGPACCLDWSGISKESHVGDPENNANINWSHLCTAKFEGTHVSFHSCGSHNEDMHVKKTDQEENLFDCMDIQEPQDQAGEQINSNVVSFPRQEPNFLEGEYIVLLIHDEALGSQSRSNYSWIRTIKKRRQMKDEWKDVHVQMGYACLNLVGSPTSLWLSYVRAHPLFNKI</sequence>
<keyword evidence="2" id="KW-1185">Reference proteome</keyword>
<proteinExistence type="predicted"/>
<dbReference type="Proteomes" id="UP000825729">
    <property type="component" value="Unassembled WGS sequence"/>
</dbReference>
<comment type="caution">
    <text evidence="1">The sequence shown here is derived from an EMBL/GenBank/DDBJ whole genome shotgun (WGS) entry which is preliminary data.</text>
</comment>
<dbReference type="AlphaFoldDB" id="A0AAV7E6R9"/>
<organism evidence="1 2">
    <name type="scientific">Aristolochia fimbriata</name>
    <name type="common">White veined hardy Dutchman's pipe vine</name>
    <dbReference type="NCBI Taxonomy" id="158543"/>
    <lineage>
        <taxon>Eukaryota</taxon>
        <taxon>Viridiplantae</taxon>
        <taxon>Streptophyta</taxon>
        <taxon>Embryophyta</taxon>
        <taxon>Tracheophyta</taxon>
        <taxon>Spermatophyta</taxon>
        <taxon>Magnoliopsida</taxon>
        <taxon>Magnoliidae</taxon>
        <taxon>Piperales</taxon>
        <taxon>Aristolochiaceae</taxon>
        <taxon>Aristolochia</taxon>
    </lineage>
</organism>
<evidence type="ECO:0000313" key="1">
    <source>
        <dbReference type="EMBL" id="KAG9443874.1"/>
    </source>
</evidence>